<name>A0A4Q4ZK99_9ACTN</name>
<feature type="transmembrane region" description="Helical" evidence="2">
    <location>
        <begin position="107"/>
        <end position="131"/>
    </location>
</feature>
<feature type="transmembrane region" description="Helical" evidence="2">
    <location>
        <begin position="63"/>
        <end position="87"/>
    </location>
</feature>
<evidence type="ECO:0000313" key="3">
    <source>
        <dbReference type="EMBL" id="RYP88763.1"/>
    </source>
</evidence>
<keyword evidence="2" id="KW-1133">Transmembrane helix</keyword>
<gene>
    <name evidence="3" type="ORF">EKO23_02490</name>
</gene>
<feature type="compositionally biased region" description="Basic and acidic residues" evidence="1">
    <location>
        <begin position="1"/>
        <end position="18"/>
    </location>
</feature>
<feature type="region of interest" description="Disordered" evidence="1">
    <location>
        <begin position="1"/>
        <end position="42"/>
    </location>
</feature>
<keyword evidence="2" id="KW-0812">Transmembrane</keyword>
<evidence type="ECO:0000313" key="4">
    <source>
        <dbReference type="Proteomes" id="UP000295198"/>
    </source>
</evidence>
<organism evidence="3 4">
    <name type="scientific">Nocardioides guangzhouensis</name>
    <dbReference type="NCBI Taxonomy" id="2497878"/>
    <lineage>
        <taxon>Bacteria</taxon>
        <taxon>Bacillati</taxon>
        <taxon>Actinomycetota</taxon>
        <taxon>Actinomycetes</taxon>
        <taxon>Propionibacteriales</taxon>
        <taxon>Nocardioidaceae</taxon>
        <taxon>Nocardioides</taxon>
    </lineage>
</organism>
<evidence type="ECO:0000256" key="1">
    <source>
        <dbReference type="SAM" id="MobiDB-lite"/>
    </source>
</evidence>
<protein>
    <submittedName>
        <fullName evidence="3">Uncharacterized protein</fullName>
    </submittedName>
</protein>
<reference evidence="3 4" key="1">
    <citation type="submission" date="2019-01" db="EMBL/GenBank/DDBJ databases">
        <title>Nocardioides guangzhouensis sp. nov., an actinobacterium isolated from soil.</title>
        <authorList>
            <person name="Fu Y."/>
            <person name="Cai Y."/>
            <person name="Lin Z."/>
            <person name="Chen P."/>
        </authorList>
    </citation>
    <scope>NUCLEOTIDE SEQUENCE [LARGE SCALE GENOMIC DNA]</scope>
    <source>
        <strain evidence="3 4">130</strain>
    </source>
</reference>
<dbReference type="RefSeq" id="WP_134713714.1">
    <property type="nucleotide sequence ID" value="NZ_SDKM01000002.1"/>
</dbReference>
<keyword evidence="4" id="KW-1185">Reference proteome</keyword>
<proteinExistence type="predicted"/>
<dbReference type="EMBL" id="SDKM01000002">
    <property type="protein sequence ID" value="RYP88763.1"/>
    <property type="molecule type" value="Genomic_DNA"/>
</dbReference>
<keyword evidence="2" id="KW-0472">Membrane</keyword>
<accession>A0A4Q4ZK99</accession>
<feature type="transmembrane region" description="Helical" evidence="2">
    <location>
        <begin position="184"/>
        <end position="207"/>
    </location>
</feature>
<dbReference type="Proteomes" id="UP000295198">
    <property type="component" value="Unassembled WGS sequence"/>
</dbReference>
<dbReference type="AlphaFoldDB" id="A0A4Q4ZK99"/>
<feature type="compositionally biased region" description="Low complexity" evidence="1">
    <location>
        <begin position="19"/>
        <end position="33"/>
    </location>
</feature>
<evidence type="ECO:0000256" key="2">
    <source>
        <dbReference type="SAM" id="Phobius"/>
    </source>
</evidence>
<dbReference type="OrthoDB" id="5244723at2"/>
<sequence>MFTRHRDGTDGDAEHDTTTTDGTTTDRTIIGGEDPPHRQTVTRDEVVDREAARQRFGGTNTGAAFFGWLVAVGMTILLSAIVGAIAAAAGRAADVTQDDAERAANTIGFAAAIVLAALLAIAYYAGGYVAGRMSRFDGGKQGLAVWLIGLVVTIAAVAIGWVFGDQYNVLDRVDLPSIPIPRDQASVGGILTGIVVLALTLITAMTGGKVGERYHRKVDRAHQLI</sequence>
<comment type="caution">
    <text evidence="3">The sequence shown here is derived from an EMBL/GenBank/DDBJ whole genome shotgun (WGS) entry which is preliminary data.</text>
</comment>
<feature type="transmembrane region" description="Helical" evidence="2">
    <location>
        <begin position="143"/>
        <end position="164"/>
    </location>
</feature>